<feature type="compositionally biased region" description="Basic and acidic residues" evidence="1">
    <location>
        <begin position="95"/>
        <end position="104"/>
    </location>
</feature>
<feature type="compositionally biased region" description="Gly residues" evidence="1">
    <location>
        <begin position="280"/>
        <end position="302"/>
    </location>
</feature>
<evidence type="ECO:0000313" key="4">
    <source>
        <dbReference type="Proteomes" id="UP000248749"/>
    </source>
</evidence>
<feature type="compositionally biased region" description="Low complexity" evidence="1">
    <location>
        <begin position="108"/>
        <end position="126"/>
    </location>
</feature>
<protein>
    <submittedName>
        <fullName evidence="3">Uncharacterized protein</fullName>
    </submittedName>
</protein>
<accession>A0A2W2CJZ8</accession>
<comment type="caution">
    <text evidence="3">The sequence shown here is derived from an EMBL/GenBank/DDBJ whole genome shotgun (WGS) entry which is preliminary data.</text>
</comment>
<sequence length="341" mass="33960">MRVVRRHDRLARATLRGIFLIGGVLGAWGVYDAIAGDGAHAAAAPRACLVDELLDGIGTLLGSSLSCTPRPASGPVVGDGPSRLDKTAQTTPAPKPRDDARSPARTEPGPVVRVLGPRPTTVPTPARRVAGTSAAADVGDVVAAIRPVTREVVDLASPVPAVSAEAELLEPVGAVVRPAAQPVAVVLAPVLDPVLDLARPILGPPAAPRIPPGGPTLVAATPAGPGTAATGSATGTRVASAPPVVTTPIAPPAWDPAAGGEPAAGSAAPIVPWNAERGSGHGPMPGGPGCTAGNSQTGGGTGATDDAWLSARAPELLRRGWYGVRAGKLADRCRQPETRPA</sequence>
<keyword evidence="4" id="KW-1185">Reference proteome</keyword>
<organism evidence="3 4">
    <name type="scientific">Micromonospora deserti</name>
    <dbReference type="NCBI Taxonomy" id="2070366"/>
    <lineage>
        <taxon>Bacteria</taxon>
        <taxon>Bacillati</taxon>
        <taxon>Actinomycetota</taxon>
        <taxon>Actinomycetes</taxon>
        <taxon>Micromonosporales</taxon>
        <taxon>Micromonosporaceae</taxon>
        <taxon>Micromonospora</taxon>
    </lineage>
</organism>
<name>A0A2W2CJZ8_9ACTN</name>
<gene>
    <name evidence="3" type="ORF">C1I99_22430</name>
</gene>
<evidence type="ECO:0000313" key="3">
    <source>
        <dbReference type="EMBL" id="PZF92018.1"/>
    </source>
</evidence>
<evidence type="ECO:0000256" key="1">
    <source>
        <dbReference type="SAM" id="MobiDB-lite"/>
    </source>
</evidence>
<feature type="transmembrane region" description="Helical" evidence="2">
    <location>
        <begin position="12"/>
        <end position="31"/>
    </location>
</feature>
<dbReference type="Proteomes" id="UP000248749">
    <property type="component" value="Unassembled WGS sequence"/>
</dbReference>
<keyword evidence="2" id="KW-0472">Membrane</keyword>
<dbReference type="EMBL" id="POUB01000188">
    <property type="protein sequence ID" value="PZF92018.1"/>
    <property type="molecule type" value="Genomic_DNA"/>
</dbReference>
<evidence type="ECO:0000256" key="2">
    <source>
        <dbReference type="SAM" id="Phobius"/>
    </source>
</evidence>
<proteinExistence type="predicted"/>
<feature type="region of interest" description="Disordered" evidence="1">
    <location>
        <begin position="68"/>
        <end position="126"/>
    </location>
</feature>
<feature type="region of interest" description="Disordered" evidence="1">
    <location>
        <begin position="278"/>
        <end position="306"/>
    </location>
</feature>
<keyword evidence="2" id="KW-1133">Transmembrane helix</keyword>
<reference evidence="3 4" key="1">
    <citation type="submission" date="2018-01" db="EMBL/GenBank/DDBJ databases">
        <title>Draft genome sequence of Salinispora sp. 13K206.</title>
        <authorList>
            <person name="Sahin N."/>
            <person name="Saygin H."/>
            <person name="Ay H."/>
        </authorList>
    </citation>
    <scope>NUCLEOTIDE SEQUENCE [LARGE SCALE GENOMIC DNA]</scope>
    <source>
        <strain evidence="3 4">13K206</strain>
    </source>
</reference>
<keyword evidence="2" id="KW-0812">Transmembrane</keyword>
<dbReference type="AlphaFoldDB" id="A0A2W2CJZ8"/>